<name>A0ABW1C9J5_9ACTN</name>
<gene>
    <name evidence="1" type="ORF">ACFPUY_44025</name>
</gene>
<proteinExistence type="predicted"/>
<dbReference type="RefSeq" id="WP_219551764.1">
    <property type="nucleotide sequence ID" value="NZ_JAHKRN010000080.1"/>
</dbReference>
<accession>A0ABW1C9J5</accession>
<comment type="caution">
    <text evidence="1">The sequence shown here is derived from an EMBL/GenBank/DDBJ whole genome shotgun (WGS) entry which is preliminary data.</text>
</comment>
<evidence type="ECO:0008006" key="3">
    <source>
        <dbReference type="Google" id="ProtNLM"/>
    </source>
</evidence>
<dbReference type="EMBL" id="JBHSNW010000048">
    <property type="protein sequence ID" value="MFC5822092.1"/>
    <property type="molecule type" value="Genomic_DNA"/>
</dbReference>
<protein>
    <recommendedName>
        <fullName evidence="3">SRPBCC family protein</fullName>
    </recommendedName>
</protein>
<keyword evidence="2" id="KW-1185">Reference proteome</keyword>
<dbReference type="Proteomes" id="UP001596096">
    <property type="component" value="Unassembled WGS sequence"/>
</dbReference>
<sequence>MKTLVTEVSGVVEAPAAQVRAALARALLPGGRDVHGRFTVQDAPGHTSTVEVTGSVIAFQGGWWYRGEWSLAPHPSGTLLVHRVYNVARRARWGVGLANRFFAGFAEETRRSFTDTLTRLGADLGTRTRVT</sequence>
<organism evidence="1 2">
    <name type="scientific">Nonomuraea harbinensis</name>
    <dbReference type="NCBI Taxonomy" id="1286938"/>
    <lineage>
        <taxon>Bacteria</taxon>
        <taxon>Bacillati</taxon>
        <taxon>Actinomycetota</taxon>
        <taxon>Actinomycetes</taxon>
        <taxon>Streptosporangiales</taxon>
        <taxon>Streptosporangiaceae</taxon>
        <taxon>Nonomuraea</taxon>
    </lineage>
</organism>
<reference evidence="2" key="1">
    <citation type="journal article" date="2019" name="Int. J. Syst. Evol. Microbiol.">
        <title>The Global Catalogue of Microorganisms (GCM) 10K type strain sequencing project: providing services to taxonomists for standard genome sequencing and annotation.</title>
        <authorList>
            <consortium name="The Broad Institute Genomics Platform"/>
            <consortium name="The Broad Institute Genome Sequencing Center for Infectious Disease"/>
            <person name="Wu L."/>
            <person name="Ma J."/>
        </authorList>
    </citation>
    <scope>NUCLEOTIDE SEQUENCE [LARGE SCALE GENOMIC DNA]</scope>
    <source>
        <strain evidence="2">CGMCC 4.7106</strain>
    </source>
</reference>
<evidence type="ECO:0000313" key="2">
    <source>
        <dbReference type="Proteomes" id="UP001596096"/>
    </source>
</evidence>
<evidence type="ECO:0000313" key="1">
    <source>
        <dbReference type="EMBL" id="MFC5822092.1"/>
    </source>
</evidence>